<evidence type="ECO:0000313" key="3">
    <source>
        <dbReference type="Proteomes" id="UP000266841"/>
    </source>
</evidence>
<comment type="caution">
    <text evidence="2">The sequence shown here is derived from an EMBL/GenBank/DDBJ whole genome shotgun (WGS) entry which is preliminary data.</text>
</comment>
<feature type="compositionally biased region" description="Acidic residues" evidence="1">
    <location>
        <begin position="417"/>
        <end position="430"/>
    </location>
</feature>
<gene>
    <name evidence="2" type="ORF">THAOC_35184</name>
</gene>
<name>K0RHT2_THAOC</name>
<keyword evidence="3" id="KW-1185">Reference proteome</keyword>
<evidence type="ECO:0000313" key="2">
    <source>
        <dbReference type="EMBL" id="EJK46162.1"/>
    </source>
</evidence>
<evidence type="ECO:0000256" key="1">
    <source>
        <dbReference type="SAM" id="MobiDB-lite"/>
    </source>
</evidence>
<organism evidence="2 3">
    <name type="scientific">Thalassiosira oceanica</name>
    <name type="common">Marine diatom</name>
    <dbReference type="NCBI Taxonomy" id="159749"/>
    <lineage>
        <taxon>Eukaryota</taxon>
        <taxon>Sar</taxon>
        <taxon>Stramenopiles</taxon>
        <taxon>Ochrophyta</taxon>
        <taxon>Bacillariophyta</taxon>
        <taxon>Coscinodiscophyceae</taxon>
        <taxon>Thalassiosirophycidae</taxon>
        <taxon>Thalassiosirales</taxon>
        <taxon>Thalassiosiraceae</taxon>
        <taxon>Thalassiosira</taxon>
    </lineage>
</organism>
<dbReference type="AlphaFoldDB" id="K0RHT2"/>
<reference evidence="2 3" key="1">
    <citation type="journal article" date="2012" name="Genome Biol.">
        <title>Genome and low-iron response of an oceanic diatom adapted to chronic iron limitation.</title>
        <authorList>
            <person name="Lommer M."/>
            <person name="Specht M."/>
            <person name="Roy A.S."/>
            <person name="Kraemer L."/>
            <person name="Andreson R."/>
            <person name="Gutowska M.A."/>
            <person name="Wolf J."/>
            <person name="Bergner S.V."/>
            <person name="Schilhabel M.B."/>
            <person name="Klostermeier U.C."/>
            <person name="Beiko R.G."/>
            <person name="Rosenstiel P."/>
            <person name="Hippler M."/>
            <person name="Laroche J."/>
        </authorList>
    </citation>
    <scope>NUCLEOTIDE SEQUENCE [LARGE SCALE GENOMIC DNA]</scope>
    <source>
        <strain evidence="2 3">CCMP1005</strain>
    </source>
</reference>
<sequence length="551" mass="61256">MSVNNYERFLQGLDDVTEGLQSYEILQLDNGAGNPNDTIFKFIPQVRVKDKTTGSLKTVTVASIFYTLPPNCINEYTFSIAFQRATLVKFIHPESGELVVGILLTVYKSRQRLENDVSYAVGAVADEVFCPQDADEETKSLSQDFASNVETNLKATLVNGHGTSSPSGTVPNGLTPMRVLFVPPSTTSDGTEVVTPTSSINDVNNPKFYSSDYLETNQKEEAEVANVAMFSEGDEEDNFVEVGGTKYPMPAGYVLIVATVSGTEETYEVEEIEDVKPIIDQVKEQQKKIAKKKAELKAKKTSLPDAKMHGSADTSAVAHDKAKGGVLTFLNTCSGKRVHVLIKSYGFFERCANCFPKYPDLRDLSLVLEGFNQTCTSAEEFKNAYGVDIDYVFYAKGGDNVWRIPLEEDKDFVFEDTDEDTDEDMEDAEIEEKSKESSLHRAATRSSKKRTAEDSGRIIVLSEKEGYISHEKGANGIDFKEAPWNDDKNEPTRLACNGQAFRSADHFSEISGITVADHWELFKEREDHDTFMKRLEELIAVGEDLCTEKLE</sequence>
<dbReference type="Proteomes" id="UP000266841">
    <property type="component" value="Unassembled WGS sequence"/>
</dbReference>
<protein>
    <submittedName>
        <fullName evidence="2">Uncharacterized protein</fullName>
    </submittedName>
</protein>
<dbReference type="EMBL" id="AGNL01047932">
    <property type="protein sequence ID" value="EJK46162.1"/>
    <property type="molecule type" value="Genomic_DNA"/>
</dbReference>
<proteinExistence type="predicted"/>
<feature type="region of interest" description="Disordered" evidence="1">
    <location>
        <begin position="417"/>
        <end position="450"/>
    </location>
</feature>
<accession>K0RHT2</accession>